<dbReference type="InterPro" id="IPR000262">
    <property type="entry name" value="FMN-dep_DH"/>
</dbReference>
<proteinExistence type="inferred from homology"/>
<evidence type="ECO:0000256" key="3">
    <source>
        <dbReference type="ARBA" id="ARBA00022643"/>
    </source>
</evidence>
<dbReference type="EMBL" id="WUUQ01000008">
    <property type="protein sequence ID" value="MXQ74511.1"/>
    <property type="molecule type" value="Genomic_DNA"/>
</dbReference>
<feature type="binding site" evidence="9">
    <location>
        <begin position="290"/>
        <end position="291"/>
    </location>
    <ligand>
        <name>FMN</name>
        <dbReference type="ChEBI" id="CHEBI:58210"/>
    </ligand>
</feature>
<dbReference type="CDD" id="cd02809">
    <property type="entry name" value="alpha_hydroxyacid_oxid_FMN"/>
    <property type="match status" value="1"/>
</dbReference>
<keyword evidence="4" id="KW-0560">Oxidoreductase</keyword>
<feature type="active site" description="Proton acceptor" evidence="8">
    <location>
        <position position="236"/>
    </location>
</feature>
<keyword evidence="12" id="KW-1185">Reference proteome</keyword>
<feature type="binding site" evidence="9">
    <location>
        <position position="212"/>
    </location>
    <ligand>
        <name>FMN</name>
        <dbReference type="ChEBI" id="CHEBI:58210"/>
    </ligand>
</feature>
<name>A0A6N8U9D9_9FIRM</name>
<keyword evidence="3 9" id="KW-0288">FMN</keyword>
<evidence type="ECO:0000256" key="4">
    <source>
        <dbReference type="ARBA" id="ARBA00023002"/>
    </source>
</evidence>
<comment type="cofactor">
    <cofactor evidence="1">
        <name>FMN</name>
        <dbReference type="ChEBI" id="CHEBI:58210"/>
    </cofactor>
</comment>
<gene>
    <name evidence="11" type="ORF">GSF08_11300</name>
</gene>
<feature type="binding site" evidence="9">
    <location>
        <position position="234"/>
    </location>
    <ligand>
        <name>FMN</name>
        <dbReference type="ChEBI" id="CHEBI:58210"/>
    </ligand>
</feature>
<dbReference type="PANTHER" id="PTHR10578">
    <property type="entry name" value="S -2-HYDROXY-ACID OXIDASE-RELATED"/>
    <property type="match status" value="1"/>
</dbReference>
<dbReference type="PANTHER" id="PTHR10578:SF107">
    <property type="entry name" value="2-HYDROXYACID OXIDASE 1"/>
    <property type="match status" value="1"/>
</dbReference>
<feature type="binding site" evidence="9">
    <location>
        <position position="239"/>
    </location>
    <ligand>
        <name>glyoxylate</name>
        <dbReference type="ChEBI" id="CHEBI:36655"/>
    </ligand>
</feature>
<evidence type="ECO:0000256" key="7">
    <source>
        <dbReference type="ARBA" id="ARBA00048754"/>
    </source>
</evidence>
<evidence type="ECO:0000256" key="2">
    <source>
        <dbReference type="ARBA" id="ARBA00022630"/>
    </source>
</evidence>
<dbReference type="InterPro" id="IPR013785">
    <property type="entry name" value="Aldolase_TIM"/>
</dbReference>
<evidence type="ECO:0000256" key="1">
    <source>
        <dbReference type="ARBA" id="ARBA00001917"/>
    </source>
</evidence>
<evidence type="ECO:0000256" key="9">
    <source>
        <dbReference type="PIRSR" id="PIRSR000138-2"/>
    </source>
</evidence>
<reference evidence="11 12" key="1">
    <citation type="submission" date="2019-12" db="EMBL/GenBank/DDBJ databases">
        <authorList>
            <person name="Yang R."/>
        </authorList>
    </citation>
    <scope>NUCLEOTIDE SEQUENCE [LARGE SCALE GENOMIC DNA]</scope>
    <source>
        <strain evidence="11 12">DONG20-135</strain>
    </source>
</reference>
<dbReference type="InterPro" id="IPR012133">
    <property type="entry name" value="Alpha-hydoxy_acid_DH_FMN"/>
</dbReference>
<feature type="binding site" evidence="9">
    <location>
        <begin position="267"/>
        <end position="271"/>
    </location>
    <ligand>
        <name>FMN</name>
        <dbReference type="ChEBI" id="CHEBI:58210"/>
    </ligand>
</feature>
<protein>
    <recommendedName>
        <fullName evidence="6">L-lactate oxidase</fullName>
    </recommendedName>
</protein>
<evidence type="ECO:0000256" key="6">
    <source>
        <dbReference type="ARBA" id="ARBA00029513"/>
    </source>
</evidence>
<evidence type="ECO:0000256" key="5">
    <source>
        <dbReference type="ARBA" id="ARBA00024042"/>
    </source>
</evidence>
<comment type="catalytic activity">
    <reaction evidence="7">
        <text>(S)-lactate + O2 = pyruvate + H2O2</text>
        <dbReference type="Rhea" id="RHEA:55868"/>
        <dbReference type="ChEBI" id="CHEBI:15361"/>
        <dbReference type="ChEBI" id="CHEBI:15379"/>
        <dbReference type="ChEBI" id="CHEBI:16240"/>
        <dbReference type="ChEBI" id="CHEBI:16651"/>
    </reaction>
    <physiologicalReaction direction="left-to-right" evidence="7">
        <dbReference type="Rhea" id="RHEA:55869"/>
    </physiologicalReaction>
</comment>
<comment type="caution">
    <text evidence="11">The sequence shown here is derived from an EMBL/GenBank/DDBJ whole genome shotgun (WGS) entry which is preliminary data.</text>
</comment>
<accession>A0A6N8U9D9</accession>
<evidence type="ECO:0000313" key="11">
    <source>
        <dbReference type="EMBL" id="MXQ74511.1"/>
    </source>
</evidence>
<dbReference type="SUPFAM" id="SSF51395">
    <property type="entry name" value="FMN-linked oxidoreductases"/>
    <property type="match status" value="1"/>
</dbReference>
<dbReference type="InterPro" id="IPR037396">
    <property type="entry name" value="FMN_HAD"/>
</dbReference>
<keyword evidence="2 9" id="KW-0285">Flavoprotein</keyword>
<feature type="domain" description="FMN hydroxy acid dehydrogenase" evidence="10">
    <location>
        <begin position="37"/>
        <end position="340"/>
    </location>
</feature>
<reference evidence="11 12" key="2">
    <citation type="submission" date="2020-01" db="EMBL/GenBank/DDBJ databases">
        <title>Clostridiaceae sp. nov. isolated from the gut of human by culturomics.</title>
        <authorList>
            <person name="Chang Y."/>
        </authorList>
    </citation>
    <scope>NUCLEOTIDE SEQUENCE [LARGE SCALE GENOMIC DNA]</scope>
    <source>
        <strain evidence="11 12">DONG20-135</strain>
    </source>
</reference>
<dbReference type="RefSeq" id="WP_160625894.1">
    <property type="nucleotide sequence ID" value="NZ_WUUQ01000008.1"/>
</dbReference>
<evidence type="ECO:0000256" key="8">
    <source>
        <dbReference type="PIRSR" id="PIRSR000138-1"/>
    </source>
</evidence>
<dbReference type="GO" id="GO:0016491">
    <property type="term" value="F:oxidoreductase activity"/>
    <property type="evidence" value="ECO:0007669"/>
    <property type="project" value="UniProtKB-KW"/>
</dbReference>
<dbReference type="Proteomes" id="UP000434036">
    <property type="component" value="Unassembled WGS sequence"/>
</dbReference>
<organism evidence="11 12">
    <name type="scientific">Copranaerobaculum intestinale</name>
    <dbReference type="NCBI Taxonomy" id="2692629"/>
    <lineage>
        <taxon>Bacteria</taxon>
        <taxon>Bacillati</taxon>
        <taxon>Bacillota</taxon>
        <taxon>Erysipelotrichia</taxon>
        <taxon>Erysipelotrichales</taxon>
        <taxon>Erysipelotrichaceae</taxon>
        <taxon>Copranaerobaculum</taxon>
    </lineage>
</organism>
<dbReference type="GO" id="GO:0010181">
    <property type="term" value="F:FMN binding"/>
    <property type="evidence" value="ECO:0007669"/>
    <property type="project" value="InterPro"/>
</dbReference>
<evidence type="ECO:0000259" key="10">
    <source>
        <dbReference type="PROSITE" id="PS51349"/>
    </source>
</evidence>
<sequence>MENWNEVLNQAKTSAVKCRCCPICNGLACRGETPGVGGKGSGSSFVRNFESLRHILLVMDTIVSNEEVDTSADFFGHKVSLPVYAAPISGIKQNYGAEMNDGEYSEYLVDGCLKAGTLAFTGDGMIDAMFTDPLDVIKKHGGLGVPTIKPWSKDAFTWRAEAAKEAGVLAVATDVDASGLANLRNSTTPVGFKDVDSLQEIKQLVAKPLIVKGVLSVAGAMKALAAGADGILVSNHGGRVLDDCLSGMDVLEEIVEAVKGRMKIFVDGAFRSGTDVFKALALGADGVLIGRPLSLAVIGGHVEGVEIYFQKITQELKDAMAMTGCKKITDITRDKVRFID</sequence>
<dbReference type="PIRSF" id="PIRSF000138">
    <property type="entry name" value="Al-hdrx_acd_dh"/>
    <property type="match status" value="1"/>
</dbReference>
<dbReference type="PROSITE" id="PS51349">
    <property type="entry name" value="FMN_HYDROXY_ACID_DH_2"/>
    <property type="match status" value="1"/>
</dbReference>
<dbReference type="Pfam" id="PF01070">
    <property type="entry name" value="FMN_dh"/>
    <property type="match status" value="2"/>
</dbReference>
<dbReference type="AlphaFoldDB" id="A0A6N8U9D9"/>
<dbReference type="Gene3D" id="3.20.20.70">
    <property type="entry name" value="Aldolase class I"/>
    <property type="match status" value="1"/>
</dbReference>
<comment type="similarity">
    <text evidence="5">Belongs to the FMN-dependent alpha-hydroxy acid dehydrogenase family.</text>
</comment>
<feature type="binding site" evidence="9">
    <location>
        <position position="236"/>
    </location>
    <ligand>
        <name>FMN</name>
        <dbReference type="ChEBI" id="CHEBI:58210"/>
    </ligand>
</feature>
<evidence type="ECO:0000313" key="12">
    <source>
        <dbReference type="Proteomes" id="UP000434036"/>
    </source>
</evidence>